<comment type="catalytic activity">
    <reaction evidence="1 13">
        <text>L-threonine = 2-oxobutanoate + NH4(+)</text>
        <dbReference type="Rhea" id="RHEA:22108"/>
        <dbReference type="ChEBI" id="CHEBI:16763"/>
        <dbReference type="ChEBI" id="CHEBI:28938"/>
        <dbReference type="ChEBI" id="CHEBI:57926"/>
        <dbReference type="EC" id="4.3.1.19"/>
    </reaction>
</comment>
<dbReference type="FunFam" id="3.40.50.1100:FF:000008">
    <property type="entry name" value="L-threonine dehydratase"/>
    <property type="match status" value="1"/>
</dbReference>
<evidence type="ECO:0000256" key="13">
    <source>
        <dbReference type="RuleBase" id="RU362012"/>
    </source>
</evidence>
<dbReference type="NCBIfam" id="NF009130">
    <property type="entry name" value="PRK12483.1"/>
    <property type="match status" value="1"/>
</dbReference>
<proteinExistence type="inferred from homology"/>
<dbReference type="EMBL" id="CP034183">
    <property type="protein sequence ID" value="AZI43205.1"/>
    <property type="molecule type" value="Genomic_DNA"/>
</dbReference>
<evidence type="ECO:0000256" key="11">
    <source>
        <dbReference type="ARBA" id="ARBA00023304"/>
    </source>
</evidence>
<dbReference type="PANTHER" id="PTHR48078:SF11">
    <property type="entry name" value="THREONINE DEHYDRATASE, MITOCHONDRIAL"/>
    <property type="match status" value="1"/>
</dbReference>
<dbReference type="InterPro" id="IPR001721">
    <property type="entry name" value="TD_ACT-like"/>
</dbReference>
<evidence type="ECO:0000313" key="15">
    <source>
        <dbReference type="EMBL" id="AZI43205.1"/>
    </source>
</evidence>
<evidence type="ECO:0000256" key="2">
    <source>
        <dbReference type="ARBA" id="ARBA00001933"/>
    </source>
</evidence>
<keyword evidence="11 13" id="KW-0100">Branched-chain amino acid biosynthesis</keyword>
<dbReference type="GO" id="GO:0009097">
    <property type="term" value="P:isoleucine biosynthetic process"/>
    <property type="evidence" value="ECO:0007669"/>
    <property type="project" value="UniProtKB-UniRule"/>
</dbReference>
<dbReference type="Proteomes" id="UP000276417">
    <property type="component" value="Chromosome 1"/>
</dbReference>
<keyword evidence="6 13" id="KW-0028">Amino-acid biosynthesis</keyword>
<dbReference type="AlphaFoldDB" id="A0A3G8YE07"/>
<dbReference type="InterPro" id="IPR001926">
    <property type="entry name" value="TrpB-like_PALP"/>
</dbReference>
<accession>A0A3G8YE07</accession>
<dbReference type="EC" id="4.3.1.19" evidence="13"/>
<evidence type="ECO:0000259" key="14">
    <source>
        <dbReference type="PROSITE" id="PS51672"/>
    </source>
</evidence>
<comment type="pathway">
    <text evidence="3 13">Amino-acid biosynthesis; L-isoleucine biosynthesis; 2-oxobutanoate from L-threonine: step 1/1.</text>
</comment>
<dbReference type="CDD" id="cd04907">
    <property type="entry name" value="ACT_ThrD-I_2"/>
    <property type="match status" value="1"/>
</dbReference>
<evidence type="ECO:0000313" key="16">
    <source>
        <dbReference type="Proteomes" id="UP000276417"/>
    </source>
</evidence>
<dbReference type="SUPFAM" id="SSF55021">
    <property type="entry name" value="ACT-like"/>
    <property type="match status" value="1"/>
</dbReference>
<dbReference type="NCBIfam" id="NF006674">
    <property type="entry name" value="PRK09224.1"/>
    <property type="match status" value="1"/>
</dbReference>
<dbReference type="GO" id="GO:0006565">
    <property type="term" value="P:L-serine catabolic process"/>
    <property type="evidence" value="ECO:0007669"/>
    <property type="project" value="TreeGrafter"/>
</dbReference>
<dbReference type="NCBIfam" id="TIGR01124">
    <property type="entry name" value="ilvA_2Cterm"/>
    <property type="match status" value="1"/>
</dbReference>
<dbReference type="KEGG" id="dph:EHF33_11015"/>
<dbReference type="OrthoDB" id="9811476at2"/>
<dbReference type="InterPro" id="IPR005787">
    <property type="entry name" value="Thr_deHydtase_biosynth"/>
</dbReference>
<dbReference type="Pfam" id="PF00585">
    <property type="entry name" value="Thr_dehydrat_C"/>
    <property type="match status" value="2"/>
</dbReference>
<evidence type="ECO:0000256" key="9">
    <source>
        <dbReference type="ARBA" id="ARBA00022898"/>
    </source>
</evidence>
<evidence type="ECO:0000256" key="3">
    <source>
        <dbReference type="ARBA" id="ARBA00004810"/>
    </source>
</evidence>
<name>A0A3G8YE07_9DEIO</name>
<comment type="function">
    <text evidence="12 13">Catalyzes the anaerobic formation of alpha-ketobutyrate and ammonia from threonine in a two-step reaction. The first step involved a dehydration of threonine and a production of enamine intermediates (aminocrotonate), which tautomerizes to its imine form (iminobutyrate). Both intermediates are unstable and short-lived. The second step is the nonenzymatic hydrolysis of the enamine/imine intermediates to form 2-ketobutyrate and free ammonia. In the low water environment of the cell, the second step is accelerated by RidA.</text>
</comment>
<dbReference type="Gene3D" id="3.40.1020.10">
    <property type="entry name" value="Biosynthetic Threonine Deaminase, Domain 3"/>
    <property type="match status" value="1"/>
</dbReference>
<evidence type="ECO:0000256" key="6">
    <source>
        <dbReference type="ARBA" id="ARBA00022605"/>
    </source>
</evidence>
<keyword evidence="9 13" id="KW-0663">Pyridoxal phosphate</keyword>
<dbReference type="UniPathway" id="UPA00047">
    <property type="reaction ID" value="UER00054"/>
</dbReference>
<dbReference type="PROSITE" id="PS00165">
    <property type="entry name" value="DEHYDRATASE_SER_THR"/>
    <property type="match status" value="1"/>
</dbReference>
<dbReference type="SUPFAM" id="SSF53686">
    <property type="entry name" value="Tryptophan synthase beta subunit-like PLP-dependent enzymes"/>
    <property type="match status" value="1"/>
</dbReference>
<feature type="domain" description="ACT-like" evidence="14">
    <location>
        <begin position="346"/>
        <end position="417"/>
    </location>
</feature>
<dbReference type="InterPro" id="IPR050147">
    <property type="entry name" value="Ser/Thr_Dehydratase"/>
</dbReference>
<dbReference type="InterPro" id="IPR000634">
    <property type="entry name" value="Ser/Thr_deHydtase_PyrdxlP-BS"/>
</dbReference>
<dbReference type="GO" id="GO:0003941">
    <property type="term" value="F:L-serine ammonia-lyase activity"/>
    <property type="evidence" value="ECO:0007669"/>
    <property type="project" value="TreeGrafter"/>
</dbReference>
<evidence type="ECO:0000256" key="10">
    <source>
        <dbReference type="ARBA" id="ARBA00023239"/>
    </source>
</evidence>
<evidence type="ECO:0000256" key="5">
    <source>
        <dbReference type="ARBA" id="ARBA00011881"/>
    </source>
</evidence>
<dbReference type="PROSITE" id="PS51672">
    <property type="entry name" value="ACT_LIKE"/>
    <property type="match status" value="2"/>
</dbReference>
<evidence type="ECO:0000256" key="8">
    <source>
        <dbReference type="ARBA" id="ARBA00022737"/>
    </source>
</evidence>
<feature type="domain" description="ACT-like" evidence="14">
    <location>
        <begin position="440"/>
        <end position="511"/>
    </location>
</feature>
<dbReference type="PANTHER" id="PTHR48078">
    <property type="entry name" value="THREONINE DEHYDRATASE, MITOCHONDRIAL-RELATED"/>
    <property type="match status" value="1"/>
</dbReference>
<comment type="similarity">
    <text evidence="4 13">Belongs to the serine/threonine dehydratase family.</text>
</comment>
<dbReference type="CDD" id="cd01562">
    <property type="entry name" value="Thr-dehyd"/>
    <property type="match status" value="1"/>
</dbReference>
<dbReference type="GO" id="GO:0030170">
    <property type="term" value="F:pyridoxal phosphate binding"/>
    <property type="evidence" value="ECO:0007669"/>
    <property type="project" value="InterPro"/>
</dbReference>
<dbReference type="InterPro" id="IPR036052">
    <property type="entry name" value="TrpB-like_PALP_sf"/>
</dbReference>
<keyword evidence="16" id="KW-1185">Reference proteome</keyword>
<protein>
    <recommendedName>
        <fullName evidence="13">L-threonine dehydratase</fullName>
        <ecNumber evidence="13">4.3.1.19</ecNumber>
    </recommendedName>
    <alternativeName>
        <fullName evidence="13">Threonine deaminase</fullName>
    </alternativeName>
</protein>
<evidence type="ECO:0000256" key="7">
    <source>
        <dbReference type="ARBA" id="ARBA00022624"/>
    </source>
</evidence>
<comment type="subunit">
    <text evidence="5 13">Homotetramer.</text>
</comment>
<dbReference type="GO" id="GO:0004794">
    <property type="term" value="F:threonine deaminase activity"/>
    <property type="evidence" value="ECO:0007669"/>
    <property type="project" value="UniProtKB-UniRule"/>
</dbReference>
<evidence type="ECO:0000256" key="1">
    <source>
        <dbReference type="ARBA" id="ARBA00001274"/>
    </source>
</evidence>
<comment type="cofactor">
    <cofactor evidence="2 13">
        <name>pyridoxal 5'-phosphate</name>
        <dbReference type="ChEBI" id="CHEBI:597326"/>
    </cofactor>
</comment>
<dbReference type="InterPro" id="IPR045865">
    <property type="entry name" value="ACT-like_dom_sf"/>
</dbReference>
<evidence type="ECO:0000256" key="12">
    <source>
        <dbReference type="ARBA" id="ARBA00025527"/>
    </source>
</evidence>
<dbReference type="Gene3D" id="3.40.50.1100">
    <property type="match status" value="2"/>
</dbReference>
<dbReference type="GO" id="GO:0006567">
    <property type="term" value="P:L-threonine catabolic process"/>
    <property type="evidence" value="ECO:0007669"/>
    <property type="project" value="TreeGrafter"/>
</dbReference>
<evidence type="ECO:0000256" key="4">
    <source>
        <dbReference type="ARBA" id="ARBA00010869"/>
    </source>
</evidence>
<keyword evidence="8" id="KW-0677">Repeat</keyword>
<dbReference type="Pfam" id="PF00291">
    <property type="entry name" value="PALP"/>
    <property type="match status" value="1"/>
</dbReference>
<organism evidence="15 16">
    <name type="scientific">Deinococcus psychrotolerans</name>
    <dbReference type="NCBI Taxonomy" id="2489213"/>
    <lineage>
        <taxon>Bacteria</taxon>
        <taxon>Thermotogati</taxon>
        <taxon>Deinococcota</taxon>
        <taxon>Deinococci</taxon>
        <taxon>Deinococcales</taxon>
        <taxon>Deinococcaceae</taxon>
        <taxon>Deinococcus</taxon>
    </lineage>
</organism>
<dbReference type="FunFam" id="3.40.1020.10:FF:000001">
    <property type="entry name" value="L-threonine dehydratase"/>
    <property type="match status" value="1"/>
</dbReference>
<dbReference type="InterPro" id="IPR038110">
    <property type="entry name" value="TD_ACT-like_sf"/>
</dbReference>
<keyword evidence="10 13" id="KW-0456">Lyase</keyword>
<dbReference type="CDD" id="cd04906">
    <property type="entry name" value="ACT_ThrD-I_1"/>
    <property type="match status" value="1"/>
</dbReference>
<keyword evidence="7 13" id="KW-0412">Isoleucine biosynthesis</keyword>
<reference evidence="15 16" key="1">
    <citation type="submission" date="2018-11" db="EMBL/GenBank/DDBJ databases">
        <title>Deinococcus shelandsis sp. nov., isolated from South Shetland Islands soil of Antarctica.</title>
        <authorList>
            <person name="Tian J."/>
        </authorList>
    </citation>
    <scope>NUCLEOTIDE SEQUENCE [LARGE SCALE GENOMIC DNA]</scope>
    <source>
        <strain evidence="15 16">S14-83T</strain>
    </source>
</reference>
<gene>
    <name evidence="13 15" type="primary">ilvA</name>
    <name evidence="15" type="ORF">EHF33_11015</name>
</gene>
<sequence length="520" mass="56792">MTEPTVLLQSAPNDTTPTNMDWVRRVLTSRVYDVAIETDLQPAPQLSARLGNTVLLKREDQQPVFSFKLRGAYNKMAQLSAEEQARGVITASAGNHAQGVAFSAQKLGVRAVIVMPVTTPEIKVRACRARGAEVVLFGDSFSDAEAHAYELQRELGLTFVHPYDDPDVIAGQGTVGLELLSQVKADAYTVFIPVGGGGLIAGVAAFLKALKPNVRIVGVEPDDSDAMTRSVRAGERVRLDTVGLFVDGVAVKMVGEHTFNLARQYVDDWVTVSTDEVCAAIKDVYDDARAVMEPAGALSVAGLKKYARQHKLEGETLVALTCGANMNFDRLRHVAERAEIGEQREAILAVTIPERAGAFKAFCTALGVRQITEFNYRYAPRNEARIFVGVQLGHPDQRPELVAALEGQGYPVTDLTEDELAKVHVRHMVGGRAPEAQDERLYSFDFPERPGALLAFLTQLQSRWNISLFHYRNHGSAHGRVLAGIQVPDAELPDFLASVEALGYPAHDMSQNAAYKLFLK</sequence>